<gene>
    <name evidence="2" type="ORF">BGZ65_008482</name>
</gene>
<dbReference type="Proteomes" id="UP000749646">
    <property type="component" value="Unassembled WGS sequence"/>
</dbReference>
<feature type="region of interest" description="Disordered" evidence="1">
    <location>
        <begin position="410"/>
        <end position="466"/>
    </location>
</feature>
<feature type="region of interest" description="Disordered" evidence="1">
    <location>
        <begin position="212"/>
        <end position="280"/>
    </location>
</feature>
<feature type="region of interest" description="Disordered" evidence="1">
    <location>
        <begin position="96"/>
        <end position="129"/>
    </location>
</feature>
<feature type="compositionally biased region" description="Low complexity" evidence="1">
    <location>
        <begin position="425"/>
        <end position="457"/>
    </location>
</feature>
<dbReference type="AlphaFoldDB" id="A0A9P6MEP6"/>
<organism evidence="2 3">
    <name type="scientific">Modicella reniformis</name>
    <dbReference type="NCBI Taxonomy" id="1440133"/>
    <lineage>
        <taxon>Eukaryota</taxon>
        <taxon>Fungi</taxon>
        <taxon>Fungi incertae sedis</taxon>
        <taxon>Mucoromycota</taxon>
        <taxon>Mortierellomycotina</taxon>
        <taxon>Mortierellomycetes</taxon>
        <taxon>Mortierellales</taxon>
        <taxon>Mortierellaceae</taxon>
        <taxon>Modicella</taxon>
    </lineage>
</organism>
<comment type="caution">
    <text evidence="2">The sequence shown here is derived from an EMBL/GenBank/DDBJ whole genome shotgun (WGS) entry which is preliminary data.</text>
</comment>
<feature type="compositionally biased region" description="Polar residues" evidence="1">
    <location>
        <begin position="270"/>
        <end position="280"/>
    </location>
</feature>
<protein>
    <submittedName>
        <fullName evidence="2">Uncharacterized protein</fullName>
    </submittedName>
</protein>
<dbReference type="EMBL" id="JAAAHW010001262">
    <property type="protein sequence ID" value="KAF9995902.1"/>
    <property type="molecule type" value="Genomic_DNA"/>
</dbReference>
<reference evidence="2" key="1">
    <citation type="journal article" date="2020" name="Fungal Divers.">
        <title>Resolving the Mortierellaceae phylogeny through synthesis of multi-gene phylogenetics and phylogenomics.</title>
        <authorList>
            <person name="Vandepol N."/>
            <person name="Liber J."/>
            <person name="Desiro A."/>
            <person name="Na H."/>
            <person name="Kennedy M."/>
            <person name="Barry K."/>
            <person name="Grigoriev I.V."/>
            <person name="Miller A.N."/>
            <person name="O'Donnell K."/>
            <person name="Stajich J.E."/>
            <person name="Bonito G."/>
        </authorList>
    </citation>
    <scope>NUCLEOTIDE SEQUENCE</scope>
    <source>
        <strain evidence="2">MES-2147</strain>
    </source>
</reference>
<feature type="compositionally biased region" description="Polar residues" evidence="1">
    <location>
        <begin position="236"/>
        <end position="251"/>
    </location>
</feature>
<feature type="compositionally biased region" description="Basic and acidic residues" evidence="1">
    <location>
        <begin position="100"/>
        <end position="118"/>
    </location>
</feature>
<feature type="compositionally biased region" description="Low complexity" evidence="1">
    <location>
        <begin position="343"/>
        <end position="366"/>
    </location>
</feature>
<sequence>MSTGKSEEEPTHSKEDLDGKNGITVTESASSILGSRKSSVDTSKISGRYIKCFAAISDQGHFQWVEVKKQNDLETEQELKAKLKGYSARSSYVIQLRPPKSADHETDEKRHSQYDHSSGEAGAETLAGTPSASSELIQVSMAHKLRLFFFCIKISPSALTEVLMNTVEATPRTPLNVTTTANAASRAAMKIRHRLSSSLSILATSALPPLPCVKSQSSTGSMSKGKNMTWPHENDTTTPLQQQRYHGNQSLHSDKATTTSADSTRPVLNRGSSASLKSNLSNISTAQPEFSHLIPGKEDEHIQFASPISAEPASPSSSTSSSSNVLSLAHSLQMAVMLNRQHSLSSDGRSSASGSSSGGEQSTTPSSQPPPSSSVKSKLTLSEVMAANQSAIPDSAATLEQSKLMQEQLELQQRVHRAEERTRAKQQQQKQQQQQRRELLLQQEQQQQQHQQQPQPQDSFRIQVDASSSQSVNAACPFLELSEDVDNSGEAFVTLKGYTETEEGWLALQTALDRFLDGPVKDQSSALPPEDTLIPSYHLPPEVQLSEKAQRYLIAKESLIEEVNLAKSKAAVEAARSPTPDVLSGGTILTANGPVAQIRATSVSLTRWINLSGGADRDRDRNK</sequence>
<name>A0A9P6MEP6_9FUNG</name>
<proteinExistence type="predicted"/>
<evidence type="ECO:0000256" key="1">
    <source>
        <dbReference type="SAM" id="MobiDB-lite"/>
    </source>
</evidence>
<feature type="compositionally biased region" description="Polar residues" evidence="1">
    <location>
        <begin position="214"/>
        <end position="226"/>
    </location>
</feature>
<evidence type="ECO:0000313" key="3">
    <source>
        <dbReference type="Proteomes" id="UP000749646"/>
    </source>
</evidence>
<evidence type="ECO:0000313" key="2">
    <source>
        <dbReference type="EMBL" id="KAF9995902.1"/>
    </source>
</evidence>
<accession>A0A9P6MEP6</accession>
<feature type="compositionally biased region" description="Basic and acidic residues" evidence="1">
    <location>
        <begin position="1"/>
        <end position="19"/>
    </location>
</feature>
<dbReference type="OrthoDB" id="2448857at2759"/>
<feature type="compositionally biased region" description="Polar residues" evidence="1">
    <location>
        <begin position="23"/>
        <end position="41"/>
    </location>
</feature>
<feature type="region of interest" description="Disordered" evidence="1">
    <location>
        <begin position="342"/>
        <end position="377"/>
    </location>
</feature>
<feature type="non-terminal residue" evidence="2">
    <location>
        <position position="623"/>
    </location>
</feature>
<feature type="region of interest" description="Disordered" evidence="1">
    <location>
        <begin position="1"/>
        <end position="41"/>
    </location>
</feature>
<keyword evidence="3" id="KW-1185">Reference proteome</keyword>